<dbReference type="InterPro" id="IPR016040">
    <property type="entry name" value="NAD(P)-bd_dom"/>
</dbReference>
<dbReference type="EMBL" id="JACYHB010000015">
    <property type="protein sequence ID" value="MBD8080396.1"/>
    <property type="molecule type" value="Genomic_DNA"/>
</dbReference>
<comment type="caution">
    <text evidence="2">The sequence shown here is derived from an EMBL/GenBank/DDBJ whole genome shotgun (WGS) entry which is preliminary data.</text>
</comment>
<reference evidence="2" key="1">
    <citation type="journal article" date="2018" name="Curr. Microbiol.">
        <title>Cellulosimicrobium arenosum sp. nov., Isolated from Marine Sediment Sand.</title>
        <authorList>
            <person name="Oh M."/>
            <person name="Kim J.H."/>
            <person name="Yoon J.H."/>
            <person name="Schumann P."/>
            <person name="Kim W."/>
        </authorList>
    </citation>
    <scope>NUCLEOTIDE SEQUENCE</scope>
    <source>
        <strain evidence="2">KCTC 49039</strain>
    </source>
</reference>
<evidence type="ECO:0000313" key="3">
    <source>
        <dbReference type="Proteomes" id="UP000610846"/>
    </source>
</evidence>
<dbReference type="PANTHER" id="PTHR43162:SF1">
    <property type="entry name" value="PRESTALK A DIFFERENTIATION PROTEIN A"/>
    <property type="match status" value="1"/>
</dbReference>
<dbReference type="InterPro" id="IPR036291">
    <property type="entry name" value="NAD(P)-bd_dom_sf"/>
</dbReference>
<name>A0A927J1X2_9MICO</name>
<reference evidence="2" key="2">
    <citation type="submission" date="2020-09" db="EMBL/GenBank/DDBJ databases">
        <authorList>
            <person name="Yu Y."/>
        </authorList>
    </citation>
    <scope>NUCLEOTIDE SEQUENCE</scope>
    <source>
        <strain evidence="2">KCTC 49039</strain>
    </source>
</reference>
<dbReference type="InterPro" id="IPR051604">
    <property type="entry name" value="Ergot_Alk_Oxidoreductase"/>
</dbReference>
<dbReference type="Proteomes" id="UP000610846">
    <property type="component" value="Unassembled WGS sequence"/>
</dbReference>
<dbReference type="Pfam" id="PF13460">
    <property type="entry name" value="NAD_binding_10"/>
    <property type="match status" value="1"/>
</dbReference>
<proteinExistence type="predicted"/>
<dbReference type="Gene3D" id="3.40.50.720">
    <property type="entry name" value="NAD(P)-binding Rossmann-like Domain"/>
    <property type="match status" value="1"/>
</dbReference>
<dbReference type="Gene3D" id="3.90.25.10">
    <property type="entry name" value="UDP-galactose 4-epimerase, domain 1"/>
    <property type="match status" value="1"/>
</dbReference>
<keyword evidence="3" id="KW-1185">Reference proteome</keyword>
<dbReference type="SUPFAM" id="SSF51735">
    <property type="entry name" value="NAD(P)-binding Rossmann-fold domains"/>
    <property type="match status" value="1"/>
</dbReference>
<gene>
    <name evidence="2" type="ORF">IF651_15170</name>
</gene>
<dbReference type="PANTHER" id="PTHR43162">
    <property type="match status" value="1"/>
</dbReference>
<organism evidence="2 3">
    <name type="scientific">Cellulosimicrobium arenosum</name>
    <dbReference type="NCBI Taxonomy" id="2708133"/>
    <lineage>
        <taxon>Bacteria</taxon>
        <taxon>Bacillati</taxon>
        <taxon>Actinomycetota</taxon>
        <taxon>Actinomycetes</taxon>
        <taxon>Micrococcales</taxon>
        <taxon>Promicromonosporaceae</taxon>
        <taxon>Cellulosimicrobium</taxon>
    </lineage>
</organism>
<protein>
    <submittedName>
        <fullName evidence="2">NAD(P)H-binding protein</fullName>
    </submittedName>
</protein>
<sequence>MIVVTGATGNVGRPLVESLARSGHAVTAVSRGISSPPPTLPGVTSITADLADPPSLTSALKGATALYVLVSGAGAHVDGPAVLRRAAEAGVERVVLQSSQAAGSRPDAVSHAPLAALEQQVRSSGMAWTILRPGGFTTNAFAWTPSIRELRTVFAPYADVALPAVDPLDIADVAAAALTDDVHTGRSYTLTGPETTSPRGRTEILADALGEELAFVELEHAQARDQLLHVMPERVADGTLAILGRPTPDERRVSPDIESVLGRPATSFATWARRNIEAFR</sequence>
<dbReference type="RefSeq" id="WP_191829979.1">
    <property type="nucleotide sequence ID" value="NZ_JACYHB010000015.1"/>
</dbReference>
<dbReference type="AlphaFoldDB" id="A0A927J1X2"/>
<feature type="domain" description="NAD(P)-binding" evidence="1">
    <location>
        <begin position="6"/>
        <end position="180"/>
    </location>
</feature>
<evidence type="ECO:0000259" key="1">
    <source>
        <dbReference type="Pfam" id="PF13460"/>
    </source>
</evidence>
<accession>A0A927J1X2</accession>
<evidence type="ECO:0000313" key="2">
    <source>
        <dbReference type="EMBL" id="MBD8080396.1"/>
    </source>
</evidence>